<name>K4IKS2_PSYTT</name>
<sequence length="113" mass="12626">MKTASLTENLVYNEKKPNISILIETETSKEILIIFKKGQLMKEHKTPFPIVVEVFKDAIDFGVNGNKHHLKAGTLIALEGGVPHDLIATEESTVRLSLSKKDKLERVQNVETS</sequence>
<dbReference type="OrthoDB" id="997205at2"/>
<dbReference type="Gene3D" id="2.60.120.10">
    <property type="entry name" value="Jelly Rolls"/>
    <property type="match status" value="1"/>
</dbReference>
<dbReference type="InterPro" id="IPR014710">
    <property type="entry name" value="RmlC-like_jellyroll"/>
</dbReference>
<dbReference type="InterPro" id="IPR011051">
    <property type="entry name" value="RmlC_Cupin_sf"/>
</dbReference>
<dbReference type="SUPFAM" id="SSF51182">
    <property type="entry name" value="RmlC-like cupins"/>
    <property type="match status" value="1"/>
</dbReference>
<dbReference type="Proteomes" id="UP000008514">
    <property type="component" value="Chromosome"/>
</dbReference>
<dbReference type="AlphaFoldDB" id="K4IKS2"/>
<protein>
    <submittedName>
        <fullName evidence="1">RmlC_like_cupin domain protein</fullName>
    </submittedName>
</protein>
<dbReference type="KEGG" id="ptq:P700755_003010"/>
<dbReference type="eggNOG" id="COG1917">
    <property type="taxonomic scope" value="Bacteria"/>
</dbReference>
<proteinExistence type="predicted"/>
<organism evidence="1 2">
    <name type="scientific">Psychroflexus torquis (strain ATCC 700755 / CIP 106069 / ACAM 623)</name>
    <dbReference type="NCBI Taxonomy" id="313595"/>
    <lineage>
        <taxon>Bacteria</taxon>
        <taxon>Pseudomonadati</taxon>
        <taxon>Bacteroidota</taxon>
        <taxon>Flavobacteriia</taxon>
        <taxon>Flavobacteriales</taxon>
        <taxon>Flavobacteriaceae</taxon>
        <taxon>Psychroflexus</taxon>
    </lineage>
</organism>
<accession>K4IKS2</accession>
<dbReference type="RefSeq" id="WP_015025246.1">
    <property type="nucleotide sequence ID" value="NC_018721.1"/>
</dbReference>
<evidence type="ECO:0000313" key="2">
    <source>
        <dbReference type="Proteomes" id="UP000008514"/>
    </source>
</evidence>
<gene>
    <name evidence="1" type="ordered locus">P700755_003010</name>
</gene>
<dbReference type="PANTHER" id="PTHR37694:SF1">
    <property type="entry name" value="SLR8022 PROTEIN"/>
    <property type="match status" value="1"/>
</dbReference>
<dbReference type="PANTHER" id="PTHR37694">
    <property type="entry name" value="SLR8022 PROTEIN"/>
    <property type="match status" value="1"/>
</dbReference>
<dbReference type="EMBL" id="CP003879">
    <property type="protein sequence ID" value="AFU69691.1"/>
    <property type="molecule type" value="Genomic_DNA"/>
</dbReference>
<dbReference type="HOGENOM" id="CLU_170099_0_0_10"/>
<reference evidence="1" key="2">
    <citation type="submission" date="2012-09" db="EMBL/GenBank/DDBJ databases">
        <title>The complete sequence of Psychroflexus torquis an extreme psychrophile from sea-ice that is stimulated by light.</title>
        <authorList>
            <person name="Feng S."/>
            <person name="Powell S.M."/>
            <person name="Bowman J.P."/>
        </authorList>
    </citation>
    <scope>NUCLEOTIDE SEQUENCE [LARGE SCALE GENOMIC DNA]</scope>
    <source>
        <strain evidence="1">ATCC 700755</strain>
    </source>
</reference>
<reference evidence="1" key="1">
    <citation type="submission" date="2006-03" db="EMBL/GenBank/DDBJ databases">
        <authorList>
            <person name="Bowman J."/>
            <person name="Ferriera S."/>
            <person name="Johnson J."/>
            <person name="Kravitz S."/>
            <person name="Halpern A."/>
            <person name="Remington K."/>
            <person name="Beeson K."/>
            <person name="Tran B."/>
            <person name="Rogers Y.-H."/>
            <person name="Friedman R."/>
            <person name="Venter J.C."/>
        </authorList>
    </citation>
    <scope>NUCLEOTIDE SEQUENCE [LARGE SCALE GENOMIC DNA]</scope>
    <source>
        <strain evidence="1">ATCC 700755</strain>
    </source>
</reference>
<evidence type="ECO:0000313" key="1">
    <source>
        <dbReference type="EMBL" id="AFU69691.1"/>
    </source>
</evidence>
<keyword evidence="2" id="KW-1185">Reference proteome</keyword>